<gene>
    <name evidence="1" type="ORF">DN745_13870</name>
</gene>
<dbReference type="EMBL" id="CP030032">
    <property type="protein sequence ID" value="AWV90357.1"/>
    <property type="molecule type" value="Genomic_DNA"/>
</dbReference>
<dbReference type="KEGG" id="bsed:DN745_13870"/>
<sequence>MPQKMNRHSSAHLYVLGGDSVKYIRGGECGPNWAKVHDPSGAIGVCIGVVERRLGREDRGRSSRTTGQRNKCRLNFAFCRSDSEYFAVS</sequence>
<proteinExistence type="predicted"/>
<name>A0A2Z4FN03_9DELT</name>
<protein>
    <submittedName>
        <fullName evidence="1">Uncharacterized protein</fullName>
    </submittedName>
</protein>
<evidence type="ECO:0000313" key="2">
    <source>
        <dbReference type="Proteomes" id="UP000249799"/>
    </source>
</evidence>
<accession>A0A2Z4FN03</accession>
<keyword evidence="2" id="KW-1185">Reference proteome</keyword>
<dbReference type="AlphaFoldDB" id="A0A2Z4FN03"/>
<dbReference type="Proteomes" id="UP000249799">
    <property type="component" value="Chromosome"/>
</dbReference>
<organism evidence="1 2">
    <name type="scientific">Bradymonas sediminis</name>
    <dbReference type="NCBI Taxonomy" id="1548548"/>
    <lineage>
        <taxon>Bacteria</taxon>
        <taxon>Deltaproteobacteria</taxon>
        <taxon>Bradymonadales</taxon>
        <taxon>Bradymonadaceae</taxon>
        <taxon>Bradymonas</taxon>
    </lineage>
</organism>
<evidence type="ECO:0000313" key="1">
    <source>
        <dbReference type="EMBL" id="AWV90357.1"/>
    </source>
</evidence>
<reference evidence="1 2" key="1">
    <citation type="submission" date="2018-06" db="EMBL/GenBank/DDBJ databases">
        <title>Lujinxingia sediminis gen. nov. sp. nov., a new facultative anaerobic member of the class Deltaproteobacteria, and proposal of Lujinxingaceae fam. nov.</title>
        <authorList>
            <person name="Guo L.-Y."/>
            <person name="Li C.-M."/>
            <person name="Wang S."/>
            <person name="Du Z.-J."/>
        </authorList>
    </citation>
    <scope>NUCLEOTIDE SEQUENCE [LARGE SCALE GENOMIC DNA]</scope>
    <source>
        <strain evidence="1 2">FA350</strain>
    </source>
</reference>